<feature type="transmembrane region" description="Helical" evidence="1">
    <location>
        <begin position="21"/>
        <end position="40"/>
    </location>
</feature>
<organism evidence="2 3">
    <name type="scientific">Ignisphaera aggregans (strain DSM 17230 / JCM 13409 / AQ1.S1)</name>
    <dbReference type="NCBI Taxonomy" id="583356"/>
    <lineage>
        <taxon>Archaea</taxon>
        <taxon>Thermoproteota</taxon>
        <taxon>Thermoprotei</taxon>
        <taxon>Desulfurococcales</taxon>
        <taxon>Desulfurococcaceae</taxon>
        <taxon>Ignisphaera</taxon>
    </lineage>
</organism>
<evidence type="ECO:0008006" key="4">
    <source>
        <dbReference type="Google" id="ProtNLM"/>
    </source>
</evidence>
<keyword evidence="1" id="KW-0812">Transmembrane</keyword>
<protein>
    <recommendedName>
        <fullName evidence="4">DUF3096 domain-containing protein</fullName>
    </recommendedName>
</protein>
<dbReference type="BioCyc" id="IAGG583356:GHAH-1819-MONOMER"/>
<accession>E0SSP3</accession>
<evidence type="ECO:0000313" key="2">
    <source>
        <dbReference type="EMBL" id="ADM28628.1"/>
    </source>
</evidence>
<gene>
    <name evidence="2" type="ordered locus">Igag_1831</name>
</gene>
<dbReference type="Proteomes" id="UP000001304">
    <property type="component" value="Chromosome"/>
</dbReference>
<keyword evidence="3" id="KW-1185">Reference proteome</keyword>
<dbReference type="KEGG" id="iag:Igag_1831"/>
<dbReference type="HOGENOM" id="CLU_2695565_0_0_2"/>
<dbReference type="EMBL" id="CP002098">
    <property type="protein sequence ID" value="ADM28628.1"/>
    <property type="molecule type" value="Genomic_DNA"/>
</dbReference>
<keyword evidence="1" id="KW-1133">Transmembrane helix</keyword>
<feature type="transmembrane region" description="Helical" evidence="1">
    <location>
        <begin position="46"/>
        <end position="65"/>
    </location>
</feature>
<proteinExistence type="predicted"/>
<sequence>MSGKVEKSIEEVLKKYFGISLPRIGIGILMLIFGILVIVLPALISWLVGLYLIIAGILVIVEEYMRSKAFASTSKGAS</sequence>
<dbReference type="AlphaFoldDB" id="E0SSP3"/>
<name>E0SSP3_IGNAA</name>
<keyword evidence="1" id="KW-0472">Membrane</keyword>
<evidence type="ECO:0000313" key="3">
    <source>
        <dbReference type="Proteomes" id="UP000001304"/>
    </source>
</evidence>
<reference evidence="2 3" key="1">
    <citation type="journal article" date="2010" name="Stand. Genomic Sci.">
        <title>Complete genome sequence of Ignisphaera aggregans type strain (AQ1.S1).</title>
        <authorList>
            <person name="Goker M."/>
            <person name="Held B."/>
            <person name="Lapidus A."/>
            <person name="Nolan M."/>
            <person name="Spring S."/>
            <person name="Yasawong M."/>
            <person name="Lucas S."/>
            <person name="Glavina Del Rio T."/>
            <person name="Tice H."/>
            <person name="Cheng J.F."/>
            <person name="Goodwin L."/>
            <person name="Tapia R."/>
            <person name="Pitluck S."/>
            <person name="Liolios K."/>
            <person name="Ivanova N."/>
            <person name="Mavromatis K."/>
            <person name="Mikhailova N."/>
            <person name="Pati A."/>
            <person name="Chen A."/>
            <person name="Palaniappan K."/>
            <person name="Brambilla E."/>
            <person name="Land M."/>
            <person name="Hauser L."/>
            <person name="Chang Y.J."/>
            <person name="Jeffries C.D."/>
            <person name="Brettin T."/>
            <person name="Detter J.C."/>
            <person name="Han C."/>
            <person name="Rohde M."/>
            <person name="Sikorski J."/>
            <person name="Woyke T."/>
            <person name="Bristow J."/>
            <person name="Eisen J.A."/>
            <person name="Markowitz V."/>
            <person name="Hugenholtz P."/>
            <person name="Kyrpides N.C."/>
            <person name="Klenk H.P."/>
        </authorList>
    </citation>
    <scope>NUCLEOTIDE SEQUENCE [LARGE SCALE GENOMIC DNA]</scope>
    <source>
        <strain evidence="3">DSM 17230 / JCM 13409 / AQ1.S1</strain>
    </source>
</reference>
<evidence type="ECO:0000256" key="1">
    <source>
        <dbReference type="SAM" id="Phobius"/>
    </source>
</evidence>